<organism evidence="2 3">
    <name type="scientific">Zingiber officinale</name>
    <name type="common">Ginger</name>
    <name type="synonym">Amomum zingiber</name>
    <dbReference type="NCBI Taxonomy" id="94328"/>
    <lineage>
        <taxon>Eukaryota</taxon>
        <taxon>Viridiplantae</taxon>
        <taxon>Streptophyta</taxon>
        <taxon>Embryophyta</taxon>
        <taxon>Tracheophyta</taxon>
        <taxon>Spermatophyta</taxon>
        <taxon>Magnoliopsida</taxon>
        <taxon>Liliopsida</taxon>
        <taxon>Zingiberales</taxon>
        <taxon>Zingiberaceae</taxon>
        <taxon>Zingiber</taxon>
    </lineage>
</organism>
<dbReference type="EMBL" id="JACMSC010000018">
    <property type="protein sequence ID" value="KAG6475489.1"/>
    <property type="molecule type" value="Genomic_DNA"/>
</dbReference>
<dbReference type="AlphaFoldDB" id="A0A8J5EWB9"/>
<gene>
    <name evidence="2" type="ORF">ZIOFF_064709</name>
</gene>
<evidence type="ECO:0000256" key="1">
    <source>
        <dbReference type="SAM" id="MobiDB-lite"/>
    </source>
</evidence>
<accession>A0A8J5EWB9</accession>
<evidence type="ECO:0000313" key="2">
    <source>
        <dbReference type="EMBL" id="KAG6475489.1"/>
    </source>
</evidence>
<comment type="caution">
    <text evidence="2">The sequence shown here is derived from an EMBL/GenBank/DDBJ whole genome shotgun (WGS) entry which is preliminary data.</text>
</comment>
<evidence type="ECO:0000313" key="3">
    <source>
        <dbReference type="Proteomes" id="UP000734854"/>
    </source>
</evidence>
<sequence>MVSSLWFRCGLASAAPYKARADRPSSSTIRVALERDSPLELFIRSSLRRLLRDLEKTGDPEGRRGFNPMRREHQ</sequence>
<keyword evidence="3" id="KW-1185">Reference proteome</keyword>
<reference evidence="2 3" key="1">
    <citation type="submission" date="2020-08" db="EMBL/GenBank/DDBJ databases">
        <title>Plant Genome Project.</title>
        <authorList>
            <person name="Zhang R.-G."/>
        </authorList>
    </citation>
    <scope>NUCLEOTIDE SEQUENCE [LARGE SCALE GENOMIC DNA]</scope>
    <source>
        <tissue evidence="2">Rhizome</tissue>
    </source>
</reference>
<feature type="region of interest" description="Disordered" evidence="1">
    <location>
        <begin position="54"/>
        <end position="74"/>
    </location>
</feature>
<dbReference type="Proteomes" id="UP000734854">
    <property type="component" value="Unassembled WGS sequence"/>
</dbReference>
<proteinExistence type="predicted"/>
<protein>
    <submittedName>
        <fullName evidence="2">Uncharacterized protein</fullName>
    </submittedName>
</protein>
<name>A0A8J5EWB9_ZINOF</name>